<evidence type="ECO:0000313" key="2">
    <source>
        <dbReference type="Proteomes" id="UP000811246"/>
    </source>
</evidence>
<dbReference type="AntiFam" id="ANF00013">
    <property type="entry name" value="tRNA translation"/>
</dbReference>
<organism evidence="1 2">
    <name type="scientific">Carya illinoinensis</name>
    <name type="common">Pecan</name>
    <dbReference type="NCBI Taxonomy" id="32201"/>
    <lineage>
        <taxon>Eukaryota</taxon>
        <taxon>Viridiplantae</taxon>
        <taxon>Streptophyta</taxon>
        <taxon>Embryophyta</taxon>
        <taxon>Tracheophyta</taxon>
        <taxon>Spermatophyta</taxon>
        <taxon>Magnoliopsida</taxon>
        <taxon>eudicotyledons</taxon>
        <taxon>Gunneridae</taxon>
        <taxon>Pentapetalae</taxon>
        <taxon>rosids</taxon>
        <taxon>fabids</taxon>
        <taxon>Fagales</taxon>
        <taxon>Juglandaceae</taxon>
        <taxon>Carya</taxon>
    </lineage>
</organism>
<dbReference type="Proteomes" id="UP000811246">
    <property type="component" value="Unassembled WGS sequence"/>
</dbReference>
<sequence>MSTYVRLLDQTIRYTAPRITPSFYRGEIKKKKRYSDRAADGQAPSCRNGVRRQRLLPRGQLEGAEVRRRAFWLLSYSSTEQHPTAPVFLNSLYSHDSIQVHRLLIDFSFFGSDWNNGEVGRLWRFIIVQSVRAPPCQGGSCGFEPHDCTKSPHIGVTL</sequence>
<comment type="caution">
    <text evidence="1">The sequence shown here is derived from an EMBL/GenBank/DDBJ whole genome shotgun (WGS) entry which is preliminary data.</text>
</comment>
<dbReference type="EMBL" id="MU228851">
    <property type="protein sequence ID" value="KAG6621660.1"/>
    <property type="molecule type" value="Genomic_DNA"/>
</dbReference>
<protein>
    <submittedName>
        <fullName evidence="1">Uncharacterized protein</fullName>
    </submittedName>
</protein>
<proteinExistence type="predicted"/>
<dbReference type="AlphaFoldDB" id="A0A922D7W0"/>
<name>A0A922D7W0_CARIL</name>
<gene>
    <name evidence="1" type="ORF">I3842_Q007600</name>
</gene>
<accession>A0A922D7W0</accession>
<reference evidence="1" key="1">
    <citation type="submission" date="2021-01" db="EMBL/GenBank/DDBJ databases">
        <authorList>
            <person name="Lovell J.T."/>
            <person name="Bentley N."/>
            <person name="Bhattarai G."/>
            <person name="Jenkins J.W."/>
            <person name="Sreedasyam A."/>
            <person name="Alarcon Y."/>
            <person name="Bock C."/>
            <person name="Boston L."/>
            <person name="Carlson J."/>
            <person name="Cervantes K."/>
            <person name="Clermont K."/>
            <person name="Krom N."/>
            <person name="Kubenka K."/>
            <person name="Mamidi S."/>
            <person name="Mattison C."/>
            <person name="Monteros M."/>
            <person name="Pisani C."/>
            <person name="Plott C."/>
            <person name="Rajasekar S."/>
            <person name="Rhein H.S."/>
            <person name="Rohla C."/>
            <person name="Song M."/>
            <person name="Hilaire R.S."/>
            <person name="Shu S."/>
            <person name="Wells L."/>
            <person name="Wang X."/>
            <person name="Webber J."/>
            <person name="Heerema R.J."/>
            <person name="Klein P."/>
            <person name="Conner P."/>
            <person name="Grauke L."/>
            <person name="Grimwood J."/>
            <person name="Schmutz J."/>
            <person name="Randall J.J."/>
        </authorList>
    </citation>
    <scope>NUCLEOTIDE SEQUENCE</scope>
    <source>
        <tissue evidence="1">Leaf</tissue>
    </source>
</reference>
<evidence type="ECO:0000313" key="1">
    <source>
        <dbReference type="EMBL" id="KAG6621660.1"/>
    </source>
</evidence>